<evidence type="ECO:0000256" key="4">
    <source>
        <dbReference type="PROSITE-ProRule" id="PRU00335"/>
    </source>
</evidence>
<dbReference type="PROSITE" id="PS50977">
    <property type="entry name" value="HTH_TETR_2"/>
    <property type="match status" value="1"/>
</dbReference>
<evidence type="ECO:0000313" key="7">
    <source>
        <dbReference type="Proteomes" id="UP000515811"/>
    </source>
</evidence>
<keyword evidence="2 4" id="KW-0238">DNA-binding</keyword>
<accession>A0A7G9RUH6</accession>
<dbReference type="GO" id="GO:0000976">
    <property type="term" value="F:transcription cis-regulatory region binding"/>
    <property type="evidence" value="ECO:0007669"/>
    <property type="project" value="TreeGrafter"/>
</dbReference>
<dbReference type="Gene3D" id="1.10.357.10">
    <property type="entry name" value="Tetracycline Repressor, domain 2"/>
    <property type="match status" value="1"/>
</dbReference>
<dbReference type="Proteomes" id="UP000515811">
    <property type="component" value="Chromosome"/>
</dbReference>
<gene>
    <name evidence="6" type="ORF">H9K76_10970</name>
</gene>
<evidence type="ECO:0000256" key="3">
    <source>
        <dbReference type="ARBA" id="ARBA00023163"/>
    </source>
</evidence>
<dbReference type="KEGG" id="drg:H9K76_10970"/>
<proteinExistence type="predicted"/>
<dbReference type="InterPro" id="IPR050109">
    <property type="entry name" value="HTH-type_TetR-like_transc_reg"/>
</dbReference>
<dbReference type="EMBL" id="CP060714">
    <property type="protein sequence ID" value="QNN59251.1"/>
    <property type="molecule type" value="Genomic_DNA"/>
</dbReference>
<dbReference type="InterPro" id="IPR036271">
    <property type="entry name" value="Tet_transcr_reg_TetR-rel_C_sf"/>
</dbReference>
<dbReference type="PANTHER" id="PTHR30055">
    <property type="entry name" value="HTH-TYPE TRANSCRIPTIONAL REGULATOR RUTR"/>
    <property type="match status" value="1"/>
</dbReference>
<dbReference type="RefSeq" id="WP_187600264.1">
    <property type="nucleotide sequence ID" value="NZ_CP060714.1"/>
</dbReference>
<evidence type="ECO:0000313" key="6">
    <source>
        <dbReference type="EMBL" id="QNN59251.1"/>
    </source>
</evidence>
<feature type="domain" description="HTH tetR-type" evidence="5">
    <location>
        <begin position="17"/>
        <end position="77"/>
    </location>
</feature>
<dbReference type="SUPFAM" id="SSF48498">
    <property type="entry name" value="Tetracyclin repressor-like, C-terminal domain"/>
    <property type="match status" value="1"/>
</dbReference>
<name>A0A7G9RUH6_9BURK</name>
<dbReference type="GO" id="GO:0003700">
    <property type="term" value="F:DNA-binding transcription factor activity"/>
    <property type="evidence" value="ECO:0007669"/>
    <property type="project" value="TreeGrafter"/>
</dbReference>
<organism evidence="6 7">
    <name type="scientific">Diaphorobacter ruginosibacter</name>
    <dbReference type="NCBI Taxonomy" id="1715720"/>
    <lineage>
        <taxon>Bacteria</taxon>
        <taxon>Pseudomonadati</taxon>
        <taxon>Pseudomonadota</taxon>
        <taxon>Betaproteobacteria</taxon>
        <taxon>Burkholderiales</taxon>
        <taxon>Comamonadaceae</taxon>
        <taxon>Diaphorobacter</taxon>
    </lineage>
</organism>
<keyword evidence="3" id="KW-0804">Transcription</keyword>
<dbReference type="AlphaFoldDB" id="A0A7G9RUH6"/>
<evidence type="ECO:0000256" key="2">
    <source>
        <dbReference type="ARBA" id="ARBA00023125"/>
    </source>
</evidence>
<sequence length="216" mass="24394">MPESPSSPPAKRGRRKEARPGELLEAALDLFVEKGYAATRVEEVAARAGVSKGTLFLYFPSKEELFKAVVRENISGRFSEWQETLTHFAGNCSEMIEYAFFAWWERIGSTKVNGLGKLMVSEANNFPEIALFYRNEVVLPAQDLIRQILKRGMASGEFRDIDLEYAIYLVQAPLMQLDLMQSSKAICIVNPDNFDPQKYLKMHADNLLVGLRPRAA</sequence>
<protein>
    <submittedName>
        <fullName evidence="6">TetR/AcrR family transcriptional regulator</fullName>
    </submittedName>
</protein>
<dbReference type="Gene3D" id="1.10.10.60">
    <property type="entry name" value="Homeodomain-like"/>
    <property type="match status" value="1"/>
</dbReference>
<dbReference type="InterPro" id="IPR009057">
    <property type="entry name" value="Homeodomain-like_sf"/>
</dbReference>
<dbReference type="PANTHER" id="PTHR30055:SF146">
    <property type="entry name" value="HTH-TYPE TRANSCRIPTIONAL DUAL REGULATOR CECR"/>
    <property type="match status" value="1"/>
</dbReference>
<dbReference type="InterPro" id="IPR001647">
    <property type="entry name" value="HTH_TetR"/>
</dbReference>
<evidence type="ECO:0000256" key="1">
    <source>
        <dbReference type="ARBA" id="ARBA00023015"/>
    </source>
</evidence>
<evidence type="ECO:0000259" key="5">
    <source>
        <dbReference type="PROSITE" id="PS50977"/>
    </source>
</evidence>
<dbReference type="PRINTS" id="PR00455">
    <property type="entry name" value="HTHTETR"/>
</dbReference>
<dbReference type="SUPFAM" id="SSF46689">
    <property type="entry name" value="Homeodomain-like"/>
    <property type="match status" value="1"/>
</dbReference>
<dbReference type="Pfam" id="PF00440">
    <property type="entry name" value="TetR_N"/>
    <property type="match status" value="1"/>
</dbReference>
<reference evidence="6 7" key="1">
    <citation type="submission" date="2020-08" db="EMBL/GenBank/DDBJ databases">
        <title>Genome sequence of Diaphorobacter ruginosibacter DSM 27467T.</title>
        <authorList>
            <person name="Hyun D.-W."/>
            <person name="Bae J.-W."/>
        </authorList>
    </citation>
    <scope>NUCLEOTIDE SEQUENCE [LARGE SCALE GENOMIC DNA]</scope>
    <source>
        <strain evidence="6 7">DSM 27467</strain>
    </source>
</reference>
<keyword evidence="7" id="KW-1185">Reference proteome</keyword>
<keyword evidence="1" id="KW-0805">Transcription regulation</keyword>
<dbReference type="FunFam" id="1.10.10.60:FF:000141">
    <property type="entry name" value="TetR family transcriptional regulator"/>
    <property type="match status" value="1"/>
</dbReference>
<feature type="DNA-binding region" description="H-T-H motif" evidence="4">
    <location>
        <begin position="40"/>
        <end position="59"/>
    </location>
</feature>